<gene>
    <name evidence="1" type="ORF">AVEN_124551_1</name>
</gene>
<dbReference type="Proteomes" id="UP000499080">
    <property type="component" value="Unassembled WGS sequence"/>
</dbReference>
<sequence length="84" mass="9018">MRSRGGLGVEKFQVRNPIPPKIRHVLGLLHVKPYVGVKRPPAGVVEKVGEGMPAEVSSSSSDRGSNLRGPYKIALVLLLNGTFT</sequence>
<organism evidence="1 2">
    <name type="scientific">Araneus ventricosus</name>
    <name type="common">Orbweaver spider</name>
    <name type="synonym">Epeira ventricosa</name>
    <dbReference type="NCBI Taxonomy" id="182803"/>
    <lineage>
        <taxon>Eukaryota</taxon>
        <taxon>Metazoa</taxon>
        <taxon>Ecdysozoa</taxon>
        <taxon>Arthropoda</taxon>
        <taxon>Chelicerata</taxon>
        <taxon>Arachnida</taxon>
        <taxon>Araneae</taxon>
        <taxon>Araneomorphae</taxon>
        <taxon>Entelegynae</taxon>
        <taxon>Araneoidea</taxon>
        <taxon>Araneidae</taxon>
        <taxon>Araneus</taxon>
    </lineage>
</organism>
<comment type="caution">
    <text evidence="1">The sequence shown here is derived from an EMBL/GenBank/DDBJ whole genome shotgun (WGS) entry which is preliminary data.</text>
</comment>
<dbReference type="EMBL" id="BGPR01003930">
    <property type="protein sequence ID" value="GBM94050.1"/>
    <property type="molecule type" value="Genomic_DNA"/>
</dbReference>
<evidence type="ECO:0000313" key="2">
    <source>
        <dbReference type="Proteomes" id="UP000499080"/>
    </source>
</evidence>
<protein>
    <submittedName>
        <fullName evidence="1">Uncharacterized protein</fullName>
    </submittedName>
</protein>
<keyword evidence="2" id="KW-1185">Reference proteome</keyword>
<proteinExistence type="predicted"/>
<reference evidence="1 2" key="1">
    <citation type="journal article" date="2019" name="Sci. Rep.">
        <title>Orb-weaving spider Araneus ventricosus genome elucidates the spidroin gene catalogue.</title>
        <authorList>
            <person name="Kono N."/>
            <person name="Nakamura H."/>
            <person name="Ohtoshi R."/>
            <person name="Moran D.A.P."/>
            <person name="Shinohara A."/>
            <person name="Yoshida Y."/>
            <person name="Fujiwara M."/>
            <person name="Mori M."/>
            <person name="Tomita M."/>
            <person name="Arakawa K."/>
        </authorList>
    </citation>
    <scope>NUCLEOTIDE SEQUENCE [LARGE SCALE GENOMIC DNA]</scope>
</reference>
<name>A0A4Y2JVH0_ARAVE</name>
<dbReference type="AlphaFoldDB" id="A0A4Y2JVH0"/>
<evidence type="ECO:0000313" key="1">
    <source>
        <dbReference type="EMBL" id="GBM94050.1"/>
    </source>
</evidence>
<accession>A0A4Y2JVH0</accession>